<dbReference type="Gene3D" id="3.90.1140.10">
    <property type="entry name" value="Cyclic phosphodiesterase"/>
    <property type="match status" value="1"/>
</dbReference>
<name>A0A428XTN1_KIBAR</name>
<dbReference type="EMBL" id="QHKI01000136">
    <property type="protein sequence ID" value="RSM58706.1"/>
    <property type="molecule type" value="Genomic_DNA"/>
</dbReference>
<proteinExistence type="predicted"/>
<protein>
    <recommendedName>
        <fullName evidence="3">2'-5' RNA ligase family protein</fullName>
    </recommendedName>
</protein>
<accession>A0A428XTN1</accession>
<sequence>MDTFMVEQLRLRWPADWTKLHVYFVPDPVEIKPMVDAYRGVLESLDCVARQPEEWLHATMMVLDGVPARDVPAEQRAELIERLGKAVAEVPSFTVTCGPAVAGRSTVTLDMVPDKDFAVLADRVKAAAGEMFGPEAVKYTNNRPHITLAYATGDGDSGIIQDKLRYATDLRIPLTVDAVRLVDVLVDAELFQFRWEELAVLRLKS</sequence>
<dbReference type="InterPro" id="IPR009097">
    <property type="entry name" value="Cyclic_Pdiesterase"/>
</dbReference>
<reference evidence="1 2" key="1">
    <citation type="submission" date="2018-05" db="EMBL/GenBank/DDBJ databases">
        <title>Evolution of GPA BGCs.</title>
        <authorList>
            <person name="Waglechner N."/>
            <person name="Wright G.D."/>
        </authorList>
    </citation>
    <scope>NUCLEOTIDE SEQUENCE [LARGE SCALE GENOMIC DNA]</scope>
    <source>
        <strain evidence="1 2">A82846</strain>
    </source>
</reference>
<dbReference type="Proteomes" id="UP000287547">
    <property type="component" value="Unassembled WGS sequence"/>
</dbReference>
<evidence type="ECO:0008006" key="3">
    <source>
        <dbReference type="Google" id="ProtNLM"/>
    </source>
</evidence>
<dbReference type="AlphaFoldDB" id="A0A428XTN1"/>
<dbReference type="SUPFAM" id="SSF55144">
    <property type="entry name" value="LigT-like"/>
    <property type="match status" value="1"/>
</dbReference>
<organism evidence="1 2">
    <name type="scientific">Kibdelosporangium aridum</name>
    <dbReference type="NCBI Taxonomy" id="2030"/>
    <lineage>
        <taxon>Bacteria</taxon>
        <taxon>Bacillati</taxon>
        <taxon>Actinomycetota</taxon>
        <taxon>Actinomycetes</taxon>
        <taxon>Pseudonocardiales</taxon>
        <taxon>Pseudonocardiaceae</taxon>
        <taxon>Kibdelosporangium</taxon>
    </lineage>
</organism>
<gene>
    <name evidence="1" type="ORF">DMH04_55925</name>
</gene>
<comment type="caution">
    <text evidence="1">The sequence shown here is derived from an EMBL/GenBank/DDBJ whole genome shotgun (WGS) entry which is preliminary data.</text>
</comment>
<evidence type="ECO:0000313" key="1">
    <source>
        <dbReference type="EMBL" id="RSM58706.1"/>
    </source>
</evidence>
<evidence type="ECO:0000313" key="2">
    <source>
        <dbReference type="Proteomes" id="UP000287547"/>
    </source>
</evidence>
<dbReference type="Pfam" id="PF13563">
    <property type="entry name" value="2_5_RNA_ligase2"/>
    <property type="match status" value="1"/>
</dbReference>